<gene>
    <name evidence="1" type="ORF">NWFMUON74_37860</name>
</gene>
<evidence type="ECO:0000313" key="1">
    <source>
        <dbReference type="EMBL" id="BCK56014.1"/>
    </source>
</evidence>
<proteinExistence type="predicted"/>
<dbReference type="AlphaFoldDB" id="A0A7G1KS19"/>
<organism evidence="1 2">
    <name type="scientific">Nocardia wallacei</name>
    <dbReference type="NCBI Taxonomy" id="480035"/>
    <lineage>
        <taxon>Bacteria</taxon>
        <taxon>Bacillati</taxon>
        <taxon>Actinomycetota</taxon>
        <taxon>Actinomycetes</taxon>
        <taxon>Mycobacteriales</taxon>
        <taxon>Nocardiaceae</taxon>
        <taxon>Nocardia</taxon>
    </lineage>
</organism>
<dbReference type="EMBL" id="AP023396">
    <property type="protein sequence ID" value="BCK56014.1"/>
    <property type="molecule type" value="Genomic_DNA"/>
</dbReference>
<evidence type="ECO:0000313" key="2">
    <source>
        <dbReference type="Proteomes" id="UP000516173"/>
    </source>
</evidence>
<sequence>MVSAKLAQDSLSQPRCHVHEPSRTGVAVLGAGTYRLPMSAVKVRTYAGAVGRLNRNPGGGIRGPFASLDDCNRDRNYAFLHGDTYTVCTSDAAGQWFYYNYS</sequence>
<name>A0A7G1KS19_9NOCA</name>
<dbReference type="Proteomes" id="UP000516173">
    <property type="component" value="Chromosome"/>
</dbReference>
<accession>A0A7G1KS19</accession>
<reference evidence="1 2" key="1">
    <citation type="submission" date="2020-08" db="EMBL/GenBank/DDBJ databases">
        <title>Genome Sequencing of Nocardia wallacei strain FMUON74 and assembly.</title>
        <authorList>
            <person name="Toyokawa M."/>
            <person name="Uesaka K."/>
        </authorList>
    </citation>
    <scope>NUCLEOTIDE SEQUENCE [LARGE SCALE GENOMIC DNA]</scope>
    <source>
        <strain evidence="1 2">FMUON74</strain>
    </source>
</reference>
<protein>
    <submittedName>
        <fullName evidence="1">Uncharacterized protein</fullName>
    </submittedName>
</protein>
<dbReference type="KEGG" id="nwl:NWFMUON74_37860"/>
<keyword evidence="2" id="KW-1185">Reference proteome</keyword>